<comment type="caution">
    <text evidence="1">The sequence shown here is derived from an EMBL/GenBank/DDBJ whole genome shotgun (WGS) entry which is preliminary data.</text>
</comment>
<dbReference type="Proteomes" id="UP000480266">
    <property type="component" value="Unassembled WGS sequence"/>
</dbReference>
<protein>
    <recommendedName>
        <fullName evidence="3">P22 coat-protein 5 family protein</fullName>
    </recommendedName>
</protein>
<accession>A0A7C9REE1</accession>
<keyword evidence="2" id="KW-1185">Reference proteome</keyword>
<evidence type="ECO:0000313" key="1">
    <source>
        <dbReference type="EMBL" id="NGX95118.1"/>
    </source>
</evidence>
<proteinExistence type="predicted"/>
<dbReference type="Pfam" id="PF11651">
    <property type="entry name" value="P22_CoatProtein"/>
    <property type="match status" value="1"/>
</dbReference>
<gene>
    <name evidence="1" type="ORF">G4V63_07785</name>
</gene>
<sequence>MVAKASLAILENELTMANAVYRGYEGEFDKKINGYEVGDTITIRKPTDFTVRSTITASAQDVTEAKTTIQVNSIAGVDFAFTSQQLTQNIGELSERVIRPAMIQIANQIDVATMNLYKDIPQWVGTPGTLVQSFAGFAKGAQNLDQRSVPQDSRSAILAPADFWALAGSQTALYSQAINNKSYREGEIGKIGGINTFMSQNAPTFTTGPMGGTPLVNGASQNTTYDTTGANTQTLITDGWTAAAAARVVKGDVFTIAGVYDVNPVTKATLPILKQFVVVSNGSSDGSGNLTLTIAPQIITSGAFQTVSAAPADNAAMTFVGTANTGYTNNLFFHKNAFALCTVPMVKPPGAVDCSRQSKNGLSVRVIPFYDGTNDKSTWRLDVLYGVKTIDPRLAVRVSGT</sequence>
<dbReference type="AlphaFoldDB" id="A0A7C9REE1"/>
<evidence type="ECO:0008006" key="3">
    <source>
        <dbReference type="Google" id="ProtNLM"/>
    </source>
</evidence>
<name>A0A7C9REE1_9BRAD</name>
<dbReference type="Gene3D" id="2.40.30.240">
    <property type="match status" value="1"/>
</dbReference>
<dbReference type="InterPro" id="IPR024659">
    <property type="entry name" value="Phage_coat_Gp5"/>
</dbReference>
<dbReference type="EMBL" id="JAAMRR010000404">
    <property type="protein sequence ID" value="NGX95118.1"/>
    <property type="molecule type" value="Genomic_DNA"/>
</dbReference>
<organism evidence="1 2">
    <name type="scientific">Candidatus Afipia apatlaquensis</name>
    <dbReference type="NCBI Taxonomy" id="2712852"/>
    <lineage>
        <taxon>Bacteria</taxon>
        <taxon>Pseudomonadati</taxon>
        <taxon>Pseudomonadota</taxon>
        <taxon>Alphaproteobacteria</taxon>
        <taxon>Hyphomicrobiales</taxon>
        <taxon>Nitrobacteraceae</taxon>
        <taxon>Afipia</taxon>
    </lineage>
</organism>
<evidence type="ECO:0000313" key="2">
    <source>
        <dbReference type="Proteomes" id="UP000480266"/>
    </source>
</evidence>
<reference evidence="1" key="1">
    <citation type="submission" date="2020-02" db="EMBL/GenBank/DDBJ databases">
        <title>Draft genome sequence of Candidatus Afipia apatlaquensis IBT-C3, a potential strain for decolorization of textile dyes.</title>
        <authorList>
            <person name="Sanchez-Reyes A."/>
            <person name="Breton-Deval L."/>
            <person name="Mangelson H."/>
            <person name="Sanchez-Flores A."/>
        </authorList>
    </citation>
    <scope>NUCLEOTIDE SEQUENCE [LARGE SCALE GENOMIC DNA]</scope>
    <source>
        <strain evidence="1">IBT-C3</strain>
    </source>
</reference>